<organism evidence="3 4">
    <name type="scientific">Paraurantiacibacter namhicola</name>
    <dbReference type="NCBI Taxonomy" id="645517"/>
    <lineage>
        <taxon>Bacteria</taxon>
        <taxon>Pseudomonadati</taxon>
        <taxon>Pseudomonadota</taxon>
        <taxon>Alphaproteobacteria</taxon>
        <taxon>Sphingomonadales</taxon>
        <taxon>Erythrobacteraceae</taxon>
        <taxon>Paraurantiacibacter</taxon>
    </lineage>
</organism>
<dbReference type="GO" id="GO:0004175">
    <property type="term" value="F:endopeptidase activity"/>
    <property type="evidence" value="ECO:0007669"/>
    <property type="project" value="UniProtKB-ARBA"/>
</dbReference>
<dbReference type="Pfam" id="PF02517">
    <property type="entry name" value="Rce1-like"/>
    <property type="match status" value="1"/>
</dbReference>
<dbReference type="STRING" id="645517.A6F65_00756"/>
<sequence length="242" mass="25131">MEVLNSALLLAWFAPVLLVALGLAVTQKSTIRWGYILAGIAAYTVYSLVGYATLPDNIGELLVHARWTSRLAQLGAGLAMVALAIRLGRSELLEREAMGLTLKQAPGSVPMALAGVAVLALLGAVLGGLQFETMPVPAAWAYHLTLPGLEEEILYRGLLTGLFAAGIGGKRALVWGSVLATLVFALGHAVTPGGTGAIDFSPITLAVTLFAGAILADMRLRTGSIVLPIIGHNLLGLAVIYA</sequence>
<reference evidence="3 4" key="1">
    <citation type="submission" date="2016-07" db="EMBL/GenBank/DDBJ databases">
        <title>Complete genome sequence of Altererythrobacter namhicola JCM 16345T, containing esterase-encoding genes.</title>
        <authorList>
            <person name="Cheng H."/>
            <person name="Wu Y.-H."/>
            <person name="Jian S.-L."/>
            <person name="Huo Y.-Y."/>
            <person name="Wang C.-S."/>
            <person name="Xu X.-W."/>
        </authorList>
    </citation>
    <scope>NUCLEOTIDE SEQUENCE [LARGE SCALE GENOMIC DNA]</scope>
    <source>
        <strain evidence="3 4">JCM 16345</strain>
    </source>
</reference>
<feature type="domain" description="CAAX prenyl protease 2/Lysostaphin resistance protein A-like" evidence="2">
    <location>
        <begin position="139"/>
        <end position="234"/>
    </location>
</feature>
<dbReference type="KEGG" id="anh:A6F65_00756"/>
<keyword evidence="1" id="KW-0812">Transmembrane</keyword>
<evidence type="ECO:0000259" key="2">
    <source>
        <dbReference type="Pfam" id="PF02517"/>
    </source>
</evidence>
<protein>
    <submittedName>
        <fullName evidence="3">CAAX amino terminal protease self-immunity</fullName>
    </submittedName>
</protein>
<gene>
    <name evidence="3" type="ORF">A6F65_00756</name>
</gene>
<feature type="transmembrane region" description="Helical" evidence="1">
    <location>
        <begin position="172"/>
        <end position="190"/>
    </location>
</feature>
<accession>A0A1C7D6F9</accession>
<feature type="transmembrane region" description="Helical" evidence="1">
    <location>
        <begin position="109"/>
        <end position="131"/>
    </location>
</feature>
<keyword evidence="1" id="KW-0472">Membrane</keyword>
<keyword evidence="1" id="KW-1133">Transmembrane helix</keyword>
<dbReference type="RefSeq" id="WP_067786113.1">
    <property type="nucleotide sequence ID" value="NZ_CP016545.1"/>
</dbReference>
<proteinExistence type="predicted"/>
<keyword evidence="3" id="KW-0645">Protease</keyword>
<keyword evidence="4" id="KW-1185">Reference proteome</keyword>
<feature type="transmembrane region" description="Helical" evidence="1">
    <location>
        <begin position="6"/>
        <end position="26"/>
    </location>
</feature>
<name>A0A1C7D6F9_9SPHN</name>
<evidence type="ECO:0000313" key="3">
    <source>
        <dbReference type="EMBL" id="ANU07076.1"/>
    </source>
</evidence>
<feature type="transmembrane region" description="Helical" evidence="1">
    <location>
        <begin position="33"/>
        <end position="51"/>
    </location>
</feature>
<dbReference type="OrthoDB" id="877230at2"/>
<dbReference type="AlphaFoldDB" id="A0A1C7D6F9"/>
<dbReference type="GO" id="GO:0080120">
    <property type="term" value="P:CAAX-box protein maturation"/>
    <property type="evidence" value="ECO:0007669"/>
    <property type="project" value="UniProtKB-ARBA"/>
</dbReference>
<dbReference type="Proteomes" id="UP000092698">
    <property type="component" value="Chromosome"/>
</dbReference>
<dbReference type="InterPro" id="IPR003675">
    <property type="entry name" value="Rce1/LyrA-like_dom"/>
</dbReference>
<evidence type="ECO:0000313" key="4">
    <source>
        <dbReference type="Proteomes" id="UP000092698"/>
    </source>
</evidence>
<evidence type="ECO:0000256" key="1">
    <source>
        <dbReference type="SAM" id="Phobius"/>
    </source>
</evidence>
<dbReference type="GO" id="GO:0006508">
    <property type="term" value="P:proteolysis"/>
    <property type="evidence" value="ECO:0007669"/>
    <property type="project" value="UniProtKB-KW"/>
</dbReference>
<dbReference type="EMBL" id="CP016545">
    <property type="protein sequence ID" value="ANU07076.1"/>
    <property type="molecule type" value="Genomic_DNA"/>
</dbReference>
<feature type="transmembrane region" description="Helical" evidence="1">
    <location>
        <begin position="222"/>
        <end position="241"/>
    </location>
</feature>
<keyword evidence="3" id="KW-0378">Hydrolase</keyword>
<feature type="transmembrane region" description="Helical" evidence="1">
    <location>
        <begin position="197"/>
        <end position="216"/>
    </location>
</feature>